<evidence type="ECO:0000256" key="3">
    <source>
        <dbReference type="ARBA" id="ARBA00023015"/>
    </source>
</evidence>
<dbReference type="OrthoDB" id="203279at2759"/>
<comment type="caution">
    <text evidence="7">The sequence shown here is derived from an EMBL/GenBank/DDBJ whole genome shotgun (WGS) entry which is preliminary data.</text>
</comment>
<keyword evidence="5" id="KW-0539">Nucleus</keyword>
<organism evidence="7 8">
    <name type="scientific">Penicillium steckii</name>
    <dbReference type="NCBI Taxonomy" id="303698"/>
    <lineage>
        <taxon>Eukaryota</taxon>
        <taxon>Fungi</taxon>
        <taxon>Dikarya</taxon>
        <taxon>Ascomycota</taxon>
        <taxon>Pezizomycotina</taxon>
        <taxon>Eurotiomycetes</taxon>
        <taxon>Eurotiomycetidae</taxon>
        <taxon>Eurotiales</taxon>
        <taxon>Aspergillaceae</taxon>
        <taxon>Penicillium</taxon>
    </lineage>
</organism>
<keyword evidence="4" id="KW-0804">Transcription</keyword>
<proteinExistence type="inferred from homology"/>
<evidence type="ECO:0000256" key="4">
    <source>
        <dbReference type="ARBA" id="ARBA00023163"/>
    </source>
</evidence>
<dbReference type="GO" id="GO:0006357">
    <property type="term" value="P:regulation of transcription by RNA polymerase II"/>
    <property type="evidence" value="ECO:0007669"/>
    <property type="project" value="InterPro"/>
</dbReference>
<dbReference type="STRING" id="303698.A0A1V6T3J4"/>
<evidence type="ECO:0000256" key="5">
    <source>
        <dbReference type="ARBA" id="ARBA00023242"/>
    </source>
</evidence>
<sequence length="156" mass="17504">MNCRKSKTDQDHPDHSDSLSEPPEPSEQPEMDSQVTPKALHARINTDISQLLQRFENIMATATAQNTTHTSTAVETYQLDVESTALVRAAEDILALTRTMKEMWLFGKLDTIGEDERDVERREKLEKDVAAVQKAIEDGDLAKLAPANQEKIQESN</sequence>
<dbReference type="Pfam" id="PF06179">
    <property type="entry name" value="Med22"/>
    <property type="match status" value="1"/>
</dbReference>
<evidence type="ECO:0000256" key="2">
    <source>
        <dbReference type="ARBA" id="ARBA00005942"/>
    </source>
</evidence>
<dbReference type="PANTHER" id="PTHR12434:SF6">
    <property type="entry name" value="MEDIATOR OF RNA POLYMERASE II TRANSCRIPTION SUBUNIT 22"/>
    <property type="match status" value="1"/>
</dbReference>
<protein>
    <recommendedName>
        <fullName evidence="9">Mediator of RNA polymerase II transcription subunit 22</fullName>
    </recommendedName>
</protein>
<comment type="similarity">
    <text evidence="2">Belongs to the Mediator complex subunit 22 family.</text>
</comment>
<comment type="subcellular location">
    <subcellularLocation>
        <location evidence="1">Nucleus</location>
    </subcellularLocation>
</comment>
<keyword evidence="3" id="KW-0805">Transcription regulation</keyword>
<dbReference type="InterPro" id="IPR009332">
    <property type="entry name" value="Med22"/>
</dbReference>
<evidence type="ECO:0000313" key="8">
    <source>
        <dbReference type="Proteomes" id="UP000191285"/>
    </source>
</evidence>
<gene>
    <name evidence="7" type="ORF">PENSTE_c013G03574</name>
</gene>
<evidence type="ECO:0000313" key="7">
    <source>
        <dbReference type="EMBL" id="OQE20554.1"/>
    </source>
</evidence>
<dbReference type="Gene3D" id="6.10.280.160">
    <property type="entry name" value="Mediator of RNA polymerase II transcription subunit 22"/>
    <property type="match status" value="1"/>
</dbReference>
<name>A0A1V6T3J4_9EURO</name>
<dbReference type="GO" id="GO:0016592">
    <property type="term" value="C:mediator complex"/>
    <property type="evidence" value="ECO:0007669"/>
    <property type="project" value="InterPro"/>
</dbReference>
<evidence type="ECO:0000256" key="1">
    <source>
        <dbReference type="ARBA" id="ARBA00004123"/>
    </source>
</evidence>
<keyword evidence="8" id="KW-1185">Reference proteome</keyword>
<feature type="compositionally biased region" description="Basic and acidic residues" evidence="6">
    <location>
        <begin position="1"/>
        <end position="18"/>
    </location>
</feature>
<dbReference type="EMBL" id="MLKD01000013">
    <property type="protein sequence ID" value="OQE20554.1"/>
    <property type="molecule type" value="Genomic_DNA"/>
</dbReference>
<dbReference type="GO" id="GO:0003712">
    <property type="term" value="F:transcription coregulator activity"/>
    <property type="evidence" value="ECO:0007669"/>
    <property type="project" value="InterPro"/>
</dbReference>
<accession>A0A1V6T3J4</accession>
<reference evidence="8" key="1">
    <citation type="journal article" date="2017" name="Nat. Microbiol.">
        <title>Global analysis of biosynthetic gene clusters reveals vast potential of secondary metabolite production in Penicillium species.</title>
        <authorList>
            <person name="Nielsen J.C."/>
            <person name="Grijseels S."/>
            <person name="Prigent S."/>
            <person name="Ji B."/>
            <person name="Dainat J."/>
            <person name="Nielsen K.F."/>
            <person name="Frisvad J.C."/>
            <person name="Workman M."/>
            <person name="Nielsen J."/>
        </authorList>
    </citation>
    <scope>NUCLEOTIDE SEQUENCE [LARGE SCALE GENOMIC DNA]</scope>
    <source>
        <strain evidence="8">IBT 24891</strain>
    </source>
</reference>
<dbReference type="AlphaFoldDB" id="A0A1V6T3J4"/>
<feature type="region of interest" description="Disordered" evidence="6">
    <location>
        <begin position="1"/>
        <end position="37"/>
    </location>
</feature>
<evidence type="ECO:0008006" key="9">
    <source>
        <dbReference type="Google" id="ProtNLM"/>
    </source>
</evidence>
<dbReference type="Proteomes" id="UP000191285">
    <property type="component" value="Unassembled WGS sequence"/>
</dbReference>
<dbReference type="PANTHER" id="PTHR12434">
    <property type="entry name" value="MEDIATOR OF RNA POLYMERASE II TRANSCRIPTION SUBUNIT 22"/>
    <property type="match status" value="1"/>
</dbReference>
<evidence type="ECO:0000256" key="6">
    <source>
        <dbReference type="SAM" id="MobiDB-lite"/>
    </source>
</evidence>